<dbReference type="Proteomes" id="UP000220527">
    <property type="component" value="Unassembled WGS sequence"/>
</dbReference>
<organism evidence="2 3">
    <name type="scientific">Candidatus Viridilinea mediisalina</name>
    <dbReference type="NCBI Taxonomy" id="2024553"/>
    <lineage>
        <taxon>Bacteria</taxon>
        <taxon>Bacillati</taxon>
        <taxon>Chloroflexota</taxon>
        <taxon>Chloroflexia</taxon>
        <taxon>Chloroflexales</taxon>
        <taxon>Chloroflexineae</taxon>
        <taxon>Oscillochloridaceae</taxon>
        <taxon>Candidatus Viridilinea</taxon>
    </lineage>
</organism>
<dbReference type="EMBL" id="NQWI01000005">
    <property type="protein sequence ID" value="PDW04702.1"/>
    <property type="molecule type" value="Genomic_DNA"/>
</dbReference>
<dbReference type="OrthoDB" id="9771846at2"/>
<dbReference type="Pfam" id="PF00535">
    <property type="entry name" value="Glycos_transf_2"/>
    <property type="match status" value="1"/>
</dbReference>
<keyword evidence="2" id="KW-0808">Transferase</keyword>
<dbReference type="CDD" id="cd04186">
    <property type="entry name" value="GT_2_like_c"/>
    <property type="match status" value="1"/>
</dbReference>
<feature type="domain" description="Glycosyltransferase 2-like" evidence="1">
    <location>
        <begin position="3"/>
        <end position="146"/>
    </location>
</feature>
<evidence type="ECO:0000259" key="1">
    <source>
        <dbReference type="Pfam" id="PF00535"/>
    </source>
</evidence>
<evidence type="ECO:0000313" key="3">
    <source>
        <dbReference type="Proteomes" id="UP000220527"/>
    </source>
</evidence>
<evidence type="ECO:0000313" key="2">
    <source>
        <dbReference type="EMBL" id="PDW04702.1"/>
    </source>
</evidence>
<dbReference type="InterPro" id="IPR029044">
    <property type="entry name" value="Nucleotide-diphossugar_trans"/>
</dbReference>
<sequence length="344" mass="39263">MLTIIIVTWNVRDLLRRCLQCVQAGLDAAPFTYELVVVDNGSHDGTVAMVRSEFPQVHLLTPGANLGFAAGNNLALRQLLARPAATQPRYVLLLNPDTEPQGDALVQLVAALEQHPTWVAVGPQLIYGDGQHQPSRRRWPTAATFFWESTSLERCWPRNPWARRYRCADLPADQVQLVDWLVGAALLVRVAALPQAGLLDERFFMYSEELEWQARLQAAWGHGQGAIAYLPTALVLHYEGRSSEQASAARLINFHRSKLLLARMWHGWHFERLLRAYFWAGFGYELASEWFKLKLGHRPQLRQQRIAAYRQVLQALREQREFCRDAEVFTTETQRTQSSEAHDT</sequence>
<protein>
    <submittedName>
        <fullName evidence="2">Glycosyl transferase</fullName>
    </submittedName>
</protein>
<dbReference type="InterPro" id="IPR001173">
    <property type="entry name" value="Glyco_trans_2-like"/>
</dbReference>
<dbReference type="Gene3D" id="3.90.550.10">
    <property type="entry name" value="Spore Coat Polysaccharide Biosynthesis Protein SpsA, Chain A"/>
    <property type="match status" value="1"/>
</dbReference>
<dbReference type="PANTHER" id="PTHR43179">
    <property type="entry name" value="RHAMNOSYLTRANSFERASE WBBL"/>
    <property type="match status" value="1"/>
</dbReference>
<keyword evidence="3" id="KW-1185">Reference proteome</keyword>
<dbReference type="SUPFAM" id="SSF53448">
    <property type="entry name" value="Nucleotide-diphospho-sugar transferases"/>
    <property type="match status" value="1"/>
</dbReference>
<gene>
    <name evidence="2" type="ORF">CJ255_02055</name>
</gene>
<accession>A0A2A6RNR4</accession>
<dbReference type="PANTHER" id="PTHR43179:SF7">
    <property type="entry name" value="RHAMNOSYLTRANSFERASE WBBL"/>
    <property type="match status" value="1"/>
</dbReference>
<dbReference type="AlphaFoldDB" id="A0A2A6RNR4"/>
<name>A0A2A6RNR4_9CHLR</name>
<comment type="caution">
    <text evidence="2">The sequence shown here is derived from an EMBL/GenBank/DDBJ whole genome shotgun (WGS) entry which is preliminary data.</text>
</comment>
<dbReference type="GO" id="GO:0016740">
    <property type="term" value="F:transferase activity"/>
    <property type="evidence" value="ECO:0007669"/>
    <property type="project" value="UniProtKB-KW"/>
</dbReference>
<dbReference type="RefSeq" id="WP_097642437.1">
    <property type="nucleotide sequence ID" value="NZ_NQWI01000005.1"/>
</dbReference>
<proteinExistence type="predicted"/>
<reference evidence="3" key="1">
    <citation type="submission" date="2017-08" db="EMBL/GenBank/DDBJ databases">
        <authorList>
            <person name="Grouzdev D.S."/>
            <person name="Gaisin V.A."/>
            <person name="Rysina M.S."/>
            <person name="Gorlenko V.M."/>
        </authorList>
    </citation>
    <scope>NUCLEOTIDE SEQUENCE [LARGE SCALE GENOMIC DNA]</scope>
    <source>
        <strain evidence="3">Kir15-3F</strain>
    </source>
</reference>